<accession>A0ABS1TWC9</accession>
<evidence type="ECO:0000313" key="2">
    <source>
        <dbReference type="EMBL" id="MBL6076756.1"/>
    </source>
</evidence>
<evidence type="ECO:0000256" key="1">
    <source>
        <dbReference type="SAM" id="MobiDB-lite"/>
    </source>
</evidence>
<protein>
    <submittedName>
        <fullName evidence="2">Uncharacterized protein</fullName>
    </submittedName>
</protein>
<proteinExistence type="predicted"/>
<comment type="caution">
    <text evidence="2">The sequence shown here is derived from an EMBL/GenBank/DDBJ whole genome shotgun (WGS) entry which is preliminary data.</text>
</comment>
<dbReference type="EMBL" id="JAETWB010000001">
    <property type="protein sequence ID" value="MBL6076756.1"/>
    <property type="molecule type" value="Genomic_DNA"/>
</dbReference>
<name>A0ABS1TWC9_9PROT</name>
<organism evidence="2 3">
    <name type="scientific">Belnapia arida</name>
    <dbReference type="NCBI Taxonomy" id="2804533"/>
    <lineage>
        <taxon>Bacteria</taxon>
        <taxon>Pseudomonadati</taxon>
        <taxon>Pseudomonadota</taxon>
        <taxon>Alphaproteobacteria</taxon>
        <taxon>Acetobacterales</taxon>
        <taxon>Roseomonadaceae</taxon>
        <taxon>Belnapia</taxon>
    </lineage>
</organism>
<dbReference type="RefSeq" id="WP_202829926.1">
    <property type="nucleotide sequence ID" value="NZ_JAETWB010000001.1"/>
</dbReference>
<sequence>MFMRAAATTAAAATTTGMVVASFAFLTGLGLGAAAVGGACLARQAMKRRNSWKDDTTSMPTTEAMPDEGEPMAGANPI</sequence>
<evidence type="ECO:0000313" key="3">
    <source>
        <dbReference type="Proteomes" id="UP000660885"/>
    </source>
</evidence>
<feature type="region of interest" description="Disordered" evidence="1">
    <location>
        <begin position="47"/>
        <end position="78"/>
    </location>
</feature>
<reference evidence="2 3" key="1">
    <citation type="submission" date="2021-01" db="EMBL/GenBank/DDBJ databases">
        <title>Belnapia mucosa sp. nov. and Belnapia arida sp. nov., isolated from the Tabernas Desert (Almeria, Spain).</title>
        <authorList>
            <person name="Molina-Menor E."/>
            <person name="Vidal-Verdu A."/>
            <person name="Calonge A."/>
            <person name="Satari L."/>
            <person name="Pereto J."/>
            <person name="Porcar M."/>
        </authorList>
    </citation>
    <scope>NUCLEOTIDE SEQUENCE [LARGE SCALE GENOMIC DNA]</scope>
    <source>
        <strain evidence="2 3">T18</strain>
    </source>
</reference>
<keyword evidence="3" id="KW-1185">Reference proteome</keyword>
<dbReference type="Proteomes" id="UP000660885">
    <property type="component" value="Unassembled WGS sequence"/>
</dbReference>
<gene>
    <name evidence="2" type="ORF">JMJ56_01980</name>
</gene>